<evidence type="ECO:0000313" key="2">
    <source>
        <dbReference type="Proteomes" id="UP000095591"/>
    </source>
</evidence>
<dbReference type="AlphaFoldDB" id="A0A173VJ12"/>
<protein>
    <submittedName>
        <fullName evidence="1">Uncharacterized protein</fullName>
    </submittedName>
</protein>
<accession>A0A173VJ12</accession>
<sequence length="50" mass="6049">MGKKKEDKKKKESVRREIDLLTDSLDFEPINFHEIKARIRYLMSIEGKRK</sequence>
<name>A0A173VJ12_PARDI</name>
<organism evidence="1 2">
    <name type="scientific">Parabacteroides distasonis</name>
    <dbReference type="NCBI Taxonomy" id="823"/>
    <lineage>
        <taxon>Bacteria</taxon>
        <taxon>Pseudomonadati</taxon>
        <taxon>Bacteroidota</taxon>
        <taxon>Bacteroidia</taxon>
        <taxon>Bacteroidales</taxon>
        <taxon>Tannerellaceae</taxon>
        <taxon>Parabacteroides</taxon>
    </lineage>
</organism>
<reference evidence="1 2" key="1">
    <citation type="submission" date="2015-09" db="EMBL/GenBank/DDBJ databases">
        <authorList>
            <consortium name="Pathogen Informatics"/>
        </authorList>
    </citation>
    <scope>NUCLEOTIDE SEQUENCE [LARGE SCALE GENOMIC DNA]</scope>
    <source>
        <strain evidence="1 2">2789STDY5608872</strain>
    </source>
</reference>
<gene>
    <name evidence="1" type="ORF">ERS852429_02990</name>
</gene>
<dbReference type="EMBL" id="CYXP01000007">
    <property type="protein sequence ID" value="CUN25948.1"/>
    <property type="molecule type" value="Genomic_DNA"/>
</dbReference>
<dbReference type="Proteomes" id="UP000095591">
    <property type="component" value="Unassembled WGS sequence"/>
</dbReference>
<evidence type="ECO:0000313" key="1">
    <source>
        <dbReference type="EMBL" id="CUN25948.1"/>
    </source>
</evidence>
<proteinExistence type="predicted"/>